<dbReference type="EMBL" id="FO082261">
    <property type="protein sequence ID" value="CCO20679.1"/>
    <property type="molecule type" value="Genomic_DNA"/>
</dbReference>
<name>K8ERU0_9CHLO</name>
<gene>
    <name evidence="2" type="ordered locus">Bathy18g00870</name>
</gene>
<dbReference type="AlphaFoldDB" id="K8ERU0"/>
<protein>
    <submittedName>
        <fullName evidence="2">Uncharacterized protein</fullName>
    </submittedName>
</protein>
<organism evidence="2 3">
    <name type="scientific">Bathycoccus prasinos</name>
    <dbReference type="NCBI Taxonomy" id="41875"/>
    <lineage>
        <taxon>Eukaryota</taxon>
        <taxon>Viridiplantae</taxon>
        <taxon>Chlorophyta</taxon>
        <taxon>Mamiellophyceae</taxon>
        <taxon>Mamiellales</taxon>
        <taxon>Bathycoccaceae</taxon>
        <taxon>Bathycoccus</taxon>
    </lineage>
</organism>
<dbReference type="RefSeq" id="XP_007508188.1">
    <property type="nucleotide sequence ID" value="XM_007508126.1"/>
</dbReference>
<feature type="compositionally biased region" description="Basic and acidic residues" evidence="1">
    <location>
        <begin position="270"/>
        <end position="282"/>
    </location>
</feature>
<evidence type="ECO:0000313" key="3">
    <source>
        <dbReference type="Proteomes" id="UP000198341"/>
    </source>
</evidence>
<proteinExistence type="predicted"/>
<feature type="region of interest" description="Disordered" evidence="1">
    <location>
        <begin position="33"/>
        <end position="99"/>
    </location>
</feature>
<accession>K8ERU0</accession>
<feature type="compositionally biased region" description="Basic and acidic residues" evidence="1">
    <location>
        <begin position="51"/>
        <end position="66"/>
    </location>
</feature>
<dbReference type="KEGG" id="bpg:Bathy18g00870"/>
<reference evidence="2 3" key="1">
    <citation type="submission" date="2011-10" db="EMBL/GenBank/DDBJ databases">
        <authorList>
            <person name="Genoscope - CEA"/>
        </authorList>
    </citation>
    <scope>NUCLEOTIDE SEQUENCE [LARGE SCALE GENOMIC DNA]</scope>
    <source>
        <strain evidence="2 3">RCC 1105</strain>
    </source>
</reference>
<evidence type="ECO:0000256" key="1">
    <source>
        <dbReference type="SAM" id="MobiDB-lite"/>
    </source>
</evidence>
<keyword evidence="3" id="KW-1185">Reference proteome</keyword>
<feature type="region of interest" description="Disordered" evidence="1">
    <location>
        <begin position="237"/>
        <end position="289"/>
    </location>
</feature>
<feature type="compositionally biased region" description="Basic and acidic residues" evidence="1">
    <location>
        <begin position="243"/>
        <end position="254"/>
    </location>
</feature>
<dbReference type="Proteomes" id="UP000198341">
    <property type="component" value="Chromosome 18"/>
</dbReference>
<sequence length="289" mass="33802">MTTKKKEDNDAKKGGNSYEVDAKYSFKDLVSVSPPSWQLFSGNGRDDDDVKEDKKEEKKTKKERTPTKPSMSLNVAIEDEERRKTPIKKKALMTSKSKTLSMKPKLGKMSFVDAFFLPGELERVKRKSREWGAAAWSARGDTTKDEDFEEVRRKRDIQKQLLSEWHQTVEKFRDDYKAKRKAAYRRGKDISRVKTNAANKVWQKLDDCLKYLHKSKRRKCLVKATWRTKTSLLTLGTSSAPKSEYKTTPREKKGGAKKNQRRITTIRSIRGRDDDDERERKREKQKRCR</sequence>
<dbReference type="GeneID" id="19010811"/>
<evidence type="ECO:0000313" key="2">
    <source>
        <dbReference type="EMBL" id="CCO20679.1"/>
    </source>
</evidence>